<protein>
    <submittedName>
        <fullName evidence="2">Uncharacterized protein</fullName>
    </submittedName>
</protein>
<feature type="non-terminal residue" evidence="2">
    <location>
        <position position="1"/>
    </location>
</feature>
<sequence>RRKSGESSSDDRAPKSLVETQQSKLKSATPSSQSPSPPRQPLKKVDSTASNNDRVKLAVPPKQEIQKSKKVTRSPSDKSSSGSSSDSSSSSSESSGSSSESESDTDTKTNK</sequence>
<organism evidence="2 3">
    <name type="scientific">Rotaria socialis</name>
    <dbReference type="NCBI Taxonomy" id="392032"/>
    <lineage>
        <taxon>Eukaryota</taxon>
        <taxon>Metazoa</taxon>
        <taxon>Spiralia</taxon>
        <taxon>Gnathifera</taxon>
        <taxon>Rotifera</taxon>
        <taxon>Eurotatoria</taxon>
        <taxon>Bdelloidea</taxon>
        <taxon>Philodinida</taxon>
        <taxon>Philodinidae</taxon>
        <taxon>Rotaria</taxon>
    </lineage>
</organism>
<evidence type="ECO:0000256" key="1">
    <source>
        <dbReference type="SAM" id="MobiDB-lite"/>
    </source>
</evidence>
<accession>A0A821J1Z4</accession>
<feature type="non-terminal residue" evidence="2">
    <location>
        <position position="111"/>
    </location>
</feature>
<evidence type="ECO:0000313" key="2">
    <source>
        <dbReference type="EMBL" id="CAF4711623.1"/>
    </source>
</evidence>
<feature type="region of interest" description="Disordered" evidence="1">
    <location>
        <begin position="1"/>
        <end position="111"/>
    </location>
</feature>
<dbReference type="EMBL" id="CAJOBQ010011914">
    <property type="protein sequence ID" value="CAF4711623.1"/>
    <property type="molecule type" value="Genomic_DNA"/>
</dbReference>
<evidence type="ECO:0000313" key="3">
    <source>
        <dbReference type="Proteomes" id="UP000663862"/>
    </source>
</evidence>
<dbReference type="AlphaFoldDB" id="A0A821J1Z4"/>
<gene>
    <name evidence="2" type="ORF">TSG867_LOCUS33750</name>
</gene>
<dbReference type="Proteomes" id="UP000663862">
    <property type="component" value="Unassembled WGS sequence"/>
</dbReference>
<name>A0A821J1Z4_9BILA</name>
<feature type="compositionally biased region" description="Polar residues" evidence="1">
    <location>
        <begin position="18"/>
        <end position="29"/>
    </location>
</feature>
<feature type="compositionally biased region" description="Low complexity" evidence="1">
    <location>
        <begin position="77"/>
        <end position="100"/>
    </location>
</feature>
<reference evidence="2" key="1">
    <citation type="submission" date="2021-02" db="EMBL/GenBank/DDBJ databases">
        <authorList>
            <person name="Nowell W R."/>
        </authorList>
    </citation>
    <scope>NUCLEOTIDE SEQUENCE</scope>
</reference>
<comment type="caution">
    <text evidence="2">The sequence shown here is derived from an EMBL/GenBank/DDBJ whole genome shotgun (WGS) entry which is preliminary data.</text>
</comment>
<proteinExistence type="predicted"/>